<name>A0A0B4D439_9FLAO</name>
<organism evidence="2 3">
    <name type="scientific">Chryseobacterium taiwanense</name>
    <dbReference type="NCBI Taxonomy" id="363331"/>
    <lineage>
        <taxon>Bacteria</taxon>
        <taxon>Pseudomonadati</taxon>
        <taxon>Bacteroidota</taxon>
        <taxon>Flavobacteriia</taxon>
        <taxon>Flavobacteriales</taxon>
        <taxon>Weeksellaceae</taxon>
        <taxon>Chryseobacterium group</taxon>
        <taxon>Chryseobacterium</taxon>
    </lineage>
</organism>
<dbReference type="InterPro" id="IPR020004">
    <property type="entry name" value="UDP-GlcNAc_Epase"/>
</dbReference>
<dbReference type="PANTHER" id="PTHR43174:SF3">
    <property type="entry name" value="UDP-N-ACETYLGLUCOSAMINE 2-EPIMERASE"/>
    <property type="match status" value="1"/>
</dbReference>
<dbReference type="CDD" id="cd03786">
    <property type="entry name" value="GTB_UDP-GlcNAc_2-Epimerase"/>
    <property type="match status" value="1"/>
</dbReference>
<protein>
    <submittedName>
        <fullName evidence="2">UDP-N-acetylglucosamine 2-epimerase</fullName>
    </submittedName>
</protein>
<dbReference type="SUPFAM" id="SSF53756">
    <property type="entry name" value="UDP-Glycosyltransferase/glycogen phosphorylase"/>
    <property type="match status" value="1"/>
</dbReference>
<dbReference type="PANTHER" id="PTHR43174">
    <property type="entry name" value="UDP-N-ACETYLGLUCOSAMINE 2-EPIMERASE"/>
    <property type="match status" value="1"/>
</dbReference>
<keyword evidence="3" id="KW-1185">Reference proteome</keyword>
<comment type="caution">
    <text evidence="2">The sequence shown here is derived from an EMBL/GenBank/DDBJ whole genome shotgun (WGS) entry which is preliminary data.</text>
</comment>
<dbReference type="RefSeq" id="WP_039366779.1">
    <property type="nucleotide sequence ID" value="NZ_JWTA01000005.1"/>
</dbReference>
<dbReference type="Proteomes" id="UP000031167">
    <property type="component" value="Unassembled WGS sequence"/>
</dbReference>
<dbReference type="STRING" id="363331.RM51_06960"/>
<dbReference type="OrthoDB" id="9803238at2"/>
<dbReference type="AlphaFoldDB" id="A0A0B4D439"/>
<dbReference type="Pfam" id="PF02350">
    <property type="entry name" value="Epimerase_2"/>
    <property type="match status" value="1"/>
</dbReference>
<reference evidence="2 3" key="1">
    <citation type="submission" date="2014-12" db="EMBL/GenBank/DDBJ databases">
        <title>Genome sequencing of Chryseobacterium taiwanense TPW19.</title>
        <authorList>
            <person name="Tan P.W."/>
            <person name="Chan K.-G."/>
        </authorList>
    </citation>
    <scope>NUCLEOTIDE SEQUENCE [LARGE SCALE GENOMIC DNA]</scope>
    <source>
        <strain evidence="2 3">TPW19</strain>
    </source>
</reference>
<accession>A0A0B4D439</accession>
<dbReference type="GO" id="GO:0004553">
    <property type="term" value="F:hydrolase activity, hydrolyzing O-glycosyl compounds"/>
    <property type="evidence" value="ECO:0007669"/>
    <property type="project" value="InterPro"/>
</dbReference>
<dbReference type="InterPro" id="IPR003331">
    <property type="entry name" value="UDP_GlcNAc_Epimerase_2_dom"/>
</dbReference>
<evidence type="ECO:0000259" key="1">
    <source>
        <dbReference type="Pfam" id="PF02350"/>
    </source>
</evidence>
<proteinExistence type="predicted"/>
<sequence>MKKVCVITATRAEYGLLKPLMKLIKDSDQLQLQIIVTGAHLSPEFGLTYKNIENDGFVIDEKVEILLSSDTSASIVKTMGMAMMGMADALPRLKPDLIVILGDRYEMLSIASAVTIFKIPIAHLHGGEITEGAYDDAIRHSITKMSHLHFTSTDEYRNRVIQMGENPQNVFNVGAIGLDNIRDLKLLSKEELEADLDIKFKKYNYQITFHPETLGSLSSAEQFQNLLNVIEKEEDSFFIFTKANADTDGRIINQMIDDFVKKHPNIAKAFSSLGTLRFLSVVKICDAIVGNSSSGILEAPSLHTATINIGNRQKGRAQASSIINVNNSEEGISSGFELARKLITENQFSEVKNPYDNGGAAQEILNKILEFKTIKTNKSFYNLS</sequence>
<evidence type="ECO:0000313" key="2">
    <source>
        <dbReference type="EMBL" id="KIC63412.1"/>
    </source>
</evidence>
<evidence type="ECO:0000313" key="3">
    <source>
        <dbReference type="Proteomes" id="UP000031167"/>
    </source>
</evidence>
<dbReference type="Gene3D" id="3.40.50.2000">
    <property type="entry name" value="Glycogen Phosphorylase B"/>
    <property type="match status" value="2"/>
</dbReference>
<dbReference type="EMBL" id="JWTA01000005">
    <property type="protein sequence ID" value="KIC63412.1"/>
    <property type="molecule type" value="Genomic_DNA"/>
</dbReference>
<dbReference type="NCBIfam" id="TIGR03568">
    <property type="entry name" value="NeuC_NnaA"/>
    <property type="match status" value="1"/>
</dbReference>
<dbReference type="InterPro" id="IPR029767">
    <property type="entry name" value="WecB-like"/>
</dbReference>
<dbReference type="GO" id="GO:0006047">
    <property type="term" value="P:UDP-N-acetylglucosamine metabolic process"/>
    <property type="evidence" value="ECO:0007669"/>
    <property type="project" value="InterPro"/>
</dbReference>
<feature type="domain" description="UDP-N-acetylglucosamine 2-epimerase" evidence="1">
    <location>
        <begin position="24"/>
        <end position="368"/>
    </location>
</feature>
<gene>
    <name evidence="2" type="ORF">RM51_06960</name>
</gene>